<dbReference type="AlphaFoldDB" id="A0A5C6CKC6"/>
<feature type="compositionally biased region" description="Polar residues" evidence="1">
    <location>
        <begin position="147"/>
        <end position="161"/>
    </location>
</feature>
<feature type="compositionally biased region" description="Low complexity" evidence="1">
    <location>
        <begin position="27"/>
        <end position="44"/>
    </location>
</feature>
<feature type="signal peptide" evidence="2">
    <location>
        <begin position="1"/>
        <end position="21"/>
    </location>
</feature>
<evidence type="ECO:0000256" key="1">
    <source>
        <dbReference type="SAM" id="MobiDB-lite"/>
    </source>
</evidence>
<sequence precursor="true">MNRILSISICSAIVLLGLTTAAISQNSQSRTRTAVSSSSSSTDTAAEREKIWNSPTMLHARAWVQEYCQRSAKITPAEAQQYMKELENLSPTQMKLWLLKFQHDEDMARQQQADFEMARKAHLQQAISIDKATQQDYANINRDENEAASTAEQSIRTQAAEASQREQAKQDQTAVDAENVDSFYGGYGGIYGGYGGLYGGYGFVPHIHIHVHPQSDPDQ</sequence>
<dbReference type="EMBL" id="SJPS01000006">
    <property type="protein sequence ID" value="TWU23761.1"/>
    <property type="molecule type" value="Genomic_DNA"/>
</dbReference>
<evidence type="ECO:0008006" key="5">
    <source>
        <dbReference type="Google" id="ProtNLM"/>
    </source>
</evidence>
<feature type="region of interest" description="Disordered" evidence="1">
    <location>
        <begin position="27"/>
        <end position="50"/>
    </location>
</feature>
<feature type="chain" id="PRO_5022707560" description="LTXXQ motif protein" evidence="2">
    <location>
        <begin position="22"/>
        <end position="219"/>
    </location>
</feature>
<feature type="region of interest" description="Disordered" evidence="1">
    <location>
        <begin position="145"/>
        <end position="174"/>
    </location>
</feature>
<evidence type="ECO:0000313" key="3">
    <source>
        <dbReference type="EMBL" id="TWU23761.1"/>
    </source>
</evidence>
<dbReference type="Proteomes" id="UP000318437">
    <property type="component" value="Unassembled WGS sequence"/>
</dbReference>
<comment type="caution">
    <text evidence="3">The sequence shown here is derived from an EMBL/GenBank/DDBJ whole genome shotgun (WGS) entry which is preliminary data.</text>
</comment>
<evidence type="ECO:0000256" key="2">
    <source>
        <dbReference type="SAM" id="SignalP"/>
    </source>
</evidence>
<gene>
    <name evidence="3" type="ORF">Pla144_39360</name>
</gene>
<dbReference type="RefSeq" id="WP_146452242.1">
    <property type="nucleotide sequence ID" value="NZ_SJPS01000006.1"/>
</dbReference>
<evidence type="ECO:0000313" key="4">
    <source>
        <dbReference type="Proteomes" id="UP000318437"/>
    </source>
</evidence>
<keyword evidence="4" id="KW-1185">Reference proteome</keyword>
<accession>A0A5C6CKC6</accession>
<dbReference type="OrthoDB" id="292580at2"/>
<proteinExistence type="predicted"/>
<organism evidence="3 4">
    <name type="scientific">Bythopirellula polymerisocia</name>
    <dbReference type="NCBI Taxonomy" id="2528003"/>
    <lineage>
        <taxon>Bacteria</taxon>
        <taxon>Pseudomonadati</taxon>
        <taxon>Planctomycetota</taxon>
        <taxon>Planctomycetia</taxon>
        <taxon>Pirellulales</taxon>
        <taxon>Lacipirellulaceae</taxon>
        <taxon>Bythopirellula</taxon>
    </lineage>
</organism>
<reference evidence="3 4" key="1">
    <citation type="submission" date="2019-02" db="EMBL/GenBank/DDBJ databases">
        <title>Deep-cultivation of Planctomycetes and their phenomic and genomic characterization uncovers novel biology.</title>
        <authorList>
            <person name="Wiegand S."/>
            <person name="Jogler M."/>
            <person name="Boedeker C."/>
            <person name="Pinto D."/>
            <person name="Vollmers J."/>
            <person name="Rivas-Marin E."/>
            <person name="Kohn T."/>
            <person name="Peeters S.H."/>
            <person name="Heuer A."/>
            <person name="Rast P."/>
            <person name="Oberbeckmann S."/>
            <person name="Bunk B."/>
            <person name="Jeske O."/>
            <person name="Meyerdierks A."/>
            <person name="Storesund J.E."/>
            <person name="Kallscheuer N."/>
            <person name="Luecker S."/>
            <person name="Lage O.M."/>
            <person name="Pohl T."/>
            <person name="Merkel B.J."/>
            <person name="Hornburger P."/>
            <person name="Mueller R.-W."/>
            <person name="Bruemmer F."/>
            <person name="Labrenz M."/>
            <person name="Spormann A.M."/>
            <person name="Op Den Camp H."/>
            <person name="Overmann J."/>
            <person name="Amann R."/>
            <person name="Jetten M.S.M."/>
            <person name="Mascher T."/>
            <person name="Medema M.H."/>
            <person name="Devos D.P."/>
            <person name="Kaster A.-K."/>
            <person name="Ovreas L."/>
            <person name="Rohde M."/>
            <person name="Galperin M.Y."/>
            <person name="Jogler C."/>
        </authorList>
    </citation>
    <scope>NUCLEOTIDE SEQUENCE [LARGE SCALE GENOMIC DNA]</scope>
    <source>
        <strain evidence="3 4">Pla144</strain>
    </source>
</reference>
<name>A0A5C6CKC6_9BACT</name>
<protein>
    <recommendedName>
        <fullName evidence="5">LTXXQ motif protein</fullName>
    </recommendedName>
</protein>
<keyword evidence="2" id="KW-0732">Signal</keyword>